<dbReference type="SUPFAM" id="SSF56112">
    <property type="entry name" value="Protein kinase-like (PK-like)"/>
    <property type="match status" value="1"/>
</dbReference>
<dbReference type="PANTHER" id="PTHR24348:SF22">
    <property type="entry name" value="NON-SPECIFIC SERINE_THREONINE PROTEIN KINASE"/>
    <property type="match status" value="1"/>
</dbReference>
<dbReference type="CDD" id="cd00180">
    <property type="entry name" value="PKc"/>
    <property type="match status" value="1"/>
</dbReference>
<dbReference type="Gene3D" id="1.10.510.10">
    <property type="entry name" value="Transferase(Phosphotransferase) domain 1"/>
    <property type="match status" value="1"/>
</dbReference>
<gene>
    <name evidence="8" type="ORF">PGLA1383_LOCUS52759</name>
</gene>
<dbReference type="GO" id="GO:0000045">
    <property type="term" value="P:autophagosome assembly"/>
    <property type="evidence" value="ECO:0007669"/>
    <property type="project" value="TreeGrafter"/>
</dbReference>
<dbReference type="Gene3D" id="2.30.29.30">
    <property type="entry name" value="Pleckstrin-homology domain (PH domain)/Phosphotyrosine-binding domain (PTB)"/>
    <property type="match status" value="1"/>
</dbReference>
<dbReference type="PROSITE" id="PS50011">
    <property type="entry name" value="PROTEIN_KINASE_DOM"/>
    <property type="match status" value="1"/>
</dbReference>
<dbReference type="PROSITE" id="PS50003">
    <property type="entry name" value="PH_DOMAIN"/>
    <property type="match status" value="1"/>
</dbReference>
<feature type="compositionally biased region" description="Low complexity" evidence="5">
    <location>
        <begin position="325"/>
        <end position="336"/>
    </location>
</feature>
<evidence type="ECO:0000256" key="4">
    <source>
        <dbReference type="ARBA" id="ARBA00022840"/>
    </source>
</evidence>
<dbReference type="EMBL" id="CAJNNV010031692">
    <property type="protein sequence ID" value="CAE8637393.1"/>
    <property type="molecule type" value="Genomic_DNA"/>
</dbReference>
<sequence>MSKQDLMGEGASSICRKGVHVETGKDVAIKVYKAAKGGEDSRLQKFTRQIEVLKALQEPFVVPADEALWHPQLHVAKPAKLFMELIDYSQDARGNPCADASDGTMYVITELAQYSLKDYLSLRRDQRKNISLDAVKNISKAIITVVAGLHAKGFVHLDLKPENLMMFNGRLKLIDVDGCVRAGSDVSIQDSSISFSPCYCAPEWARFLTEESESKIVARPHLDVWSIGMTLCELAILDPILKPTYANFLRNGHSHREAGFLFMDWLGSIKKAPLPKNIGGHDPEFFRMVTENLLVCDFKIRKTLCQCMDDVYFQSDGSSHLGRPSQSSNSVQVGQSPHLPEEVVERKVRNRVEDLSSKAPVHKGTLWKLNTTGSIEDATHWLKRDMWVASNGSLCYFSIKESRRLVLIDAPRLVAAKIEACEQSAYEFSFRISATSDEHESDIDMVFAAESAEEFEKWTSRLTSAANMDGVMQTMRLGGEMAAELKTFRLTVKNRRMKVIDDEKDQFAPIFTAKLWKVKAEGDRTKEGDWFEREMWISKNGSLVYWSKKEDRDLVYYTSDDMAKAKCTLIPKEASFKPWAFQVHLPSNGDVEFAPGEFAAETEAMRESWREEFNKLQTAA</sequence>
<comment type="caution">
    <text evidence="8">The sequence shown here is derived from an EMBL/GenBank/DDBJ whole genome shotgun (WGS) entry which is preliminary data.</text>
</comment>
<evidence type="ECO:0008006" key="10">
    <source>
        <dbReference type="Google" id="ProtNLM"/>
    </source>
</evidence>
<dbReference type="Pfam" id="PF00069">
    <property type="entry name" value="Pkinase"/>
    <property type="match status" value="1"/>
</dbReference>
<dbReference type="GO" id="GO:0005776">
    <property type="term" value="C:autophagosome"/>
    <property type="evidence" value="ECO:0007669"/>
    <property type="project" value="TreeGrafter"/>
</dbReference>
<evidence type="ECO:0000313" key="9">
    <source>
        <dbReference type="Proteomes" id="UP000654075"/>
    </source>
</evidence>
<dbReference type="SUPFAM" id="SSF50729">
    <property type="entry name" value="PH domain-like"/>
    <property type="match status" value="2"/>
</dbReference>
<organism evidence="8 9">
    <name type="scientific">Polarella glacialis</name>
    <name type="common">Dinoflagellate</name>
    <dbReference type="NCBI Taxonomy" id="89957"/>
    <lineage>
        <taxon>Eukaryota</taxon>
        <taxon>Sar</taxon>
        <taxon>Alveolata</taxon>
        <taxon>Dinophyceae</taxon>
        <taxon>Suessiales</taxon>
        <taxon>Suessiaceae</taxon>
        <taxon>Polarella</taxon>
    </lineage>
</organism>
<dbReference type="SMART" id="SM00220">
    <property type="entry name" value="S_TKc"/>
    <property type="match status" value="1"/>
</dbReference>
<dbReference type="OrthoDB" id="4062651at2759"/>
<protein>
    <recommendedName>
        <fullName evidence="10">Non-specific serine/threonine protein kinase</fullName>
    </recommendedName>
</protein>
<keyword evidence="3" id="KW-0418">Kinase</keyword>
<evidence type="ECO:0000256" key="1">
    <source>
        <dbReference type="ARBA" id="ARBA00022679"/>
    </source>
</evidence>
<dbReference type="InterPro" id="IPR011009">
    <property type="entry name" value="Kinase-like_dom_sf"/>
</dbReference>
<dbReference type="PROSITE" id="PS00108">
    <property type="entry name" value="PROTEIN_KINASE_ST"/>
    <property type="match status" value="1"/>
</dbReference>
<dbReference type="Proteomes" id="UP000654075">
    <property type="component" value="Unassembled WGS sequence"/>
</dbReference>
<name>A0A813HI67_POLGL</name>
<dbReference type="AlphaFoldDB" id="A0A813HI67"/>
<dbReference type="GO" id="GO:0004674">
    <property type="term" value="F:protein serine/threonine kinase activity"/>
    <property type="evidence" value="ECO:0007669"/>
    <property type="project" value="InterPro"/>
</dbReference>
<keyword evidence="2" id="KW-0547">Nucleotide-binding</keyword>
<accession>A0A813HI67</accession>
<dbReference type="InterPro" id="IPR001849">
    <property type="entry name" value="PH_domain"/>
</dbReference>
<keyword evidence="4" id="KW-0067">ATP-binding</keyword>
<keyword evidence="9" id="KW-1185">Reference proteome</keyword>
<evidence type="ECO:0000256" key="3">
    <source>
        <dbReference type="ARBA" id="ARBA00022777"/>
    </source>
</evidence>
<dbReference type="Gene3D" id="3.30.200.20">
    <property type="entry name" value="Phosphorylase Kinase, domain 1"/>
    <property type="match status" value="1"/>
</dbReference>
<dbReference type="OMA" id="GNDSRIN"/>
<dbReference type="GO" id="GO:0005524">
    <property type="term" value="F:ATP binding"/>
    <property type="evidence" value="ECO:0007669"/>
    <property type="project" value="UniProtKB-KW"/>
</dbReference>
<feature type="region of interest" description="Disordered" evidence="5">
    <location>
        <begin position="319"/>
        <end position="340"/>
    </location>
</feature>
<dbReference type="GO" id="GO:0000407">
    <property type="term" value="C:phagophore assembly site"/>
    <property type="evidence" value="ECO:0007669"/>
    <property type="project" value="TreeGrafter"/>
</dbReference>
<dbReference type="InterPro" id="IPR000719">
    <property type="entry name" value="Prot_kinase_dom"/>
</dbReference>
<dbReference type="CDD" id="cd00821">
    <property type="entry name" value="PH"/>
    <property type="match status" value="1"/>
</dbReference>
<evidence type="ECO:0000256" key="2">
    <source>
        <dbReference type="ARBA" id="ARBA00022741"/>
    </source>
</evidence>
<dbReference type="GO" id="GO:0016020">
    <property type="term" value="C:membrane"/>
    <property type="evidence" value="ECO:0007669"/>
    <property type="project" value="TreeGrafter"/>
</dbReference>
<dbReference type="InterPro" id="IPR011993">
    <property type="entry name" value="PH-like_dom_sf"/>
</dbReference>
<evidence type="ECO:0000256" key="5">
    <source>
        <dbReference type="SAM" id="MobiDB-lite"/>
    </source>
</evidence>
<keyword evidence="1" id="KW-0808">Transferase</keyword>
<dbReference type="PANTHER" id="PTHR24348">
    <property type="entry name" value="SERINE/THREONINE-PROTEIN KINASE UNC-51-RELATED"/>
    <property type="match status" value="1"/>
</dbReference>
<evidence type="ECO:0000259" key="7">
    <source>
        <dbReference type="PROSITE" id="PS50011"/>
    </source>
</evidence>
<dbReference type="GO" id="GO:0005829">
    <property type="term" value="C:cytosol"/>
    <property type="evidence" value="ECO:0007669"/>
    <property type="project" value="TreeGrafter"/>
</dbReference>
<feature type="domain" description="Protein kinase" evidence="7">
    <location>
        <begin position="1"/>
        <end position="313"/>
    </location>
</feature>
<dbReference type="GO" id="GO:0010506">
    <property type="term" value="P:regulation of autophagy"/>
    <property type="evidence" value="ECO:0007669"/>
    <property type="project" value="InterPro"/>
</dbReference>
<reference evidence="8" key="1">
    <citation type="submission" date="2021-02" db="EMBL/GenBank/DDBJ databases">
        <authorList>
            <person name="Dougan E. K."/>
            <person name="Rhodes N."/>
            <person name="Thang M."/>
            <person name="Chan C."/>
        </authorList>
    </citation>
    <scope>NUCLEOTIDE SEQUENCE</scope>
</reference>
<evidence type="ECO:0000313" key="8">
    <source>
        <dbReference type="EMBL" id="CAE8637393.1"/>
    </source>
</evidence>
<dbReference type="InterPro" id="IPR008271">
    <property type="entry name" value="Ser/Thr_kinase_AS"/>
</dbReference>
<feature type="domain" description="PH" evidence="6">
    <location>
        <begin position="359"/>
        <end position="467"/>
    </location>
</feature>
<proteinExistence type="predicted"/>
<dbReference type="InterPro" id="IPR045269">
    <property type="entry name" value="Atg1-like"/>
</dbReference>
<dbReference type="SMART" id="SM00233">
    <property type="entry name" value="PH"/>
    <property type="match status" value="2"/>
</dbReference>
<evidence type="ECO:0000259" key="6">
    <source>
        <dbReference type="PROSITE" id="PS50003"/>
    </source>
</evidence>